<evidence type="ECO:0000259" key="3">
    <source>
        <dbReference type="Pfam" id="PF08241"/>
    </source>
</evidence>
<feature type="region of interest" description="Disordered" evidence="2">
    <location>
        <begin position="1"/>
        <end position="54"/>
    </location>
</feature>
<dbReference type="InterPro" id="IPR029063">
    <property type="entry name" value="SAM-dependent_MTases_sf"/>
</dbReference>
<protein>
    <recommendedName>
        <fullName evidence="3">Methyltransferase type 11 domain-containing protein</fullName>
    </recommendedName>
</protein>
<proteinExistence type="inferred from homology"/>
<feature type="region of interest" description="Disordered" evidence="2">
    <location>
        <begin position="124"/>
        <end position="147"/>
    </location>
</feature>
<dbReference type="Proteomes" id="UP000039046">
    <property type="component" value="Unassembled WGS sequence"/>
</dbReference>
<dbReference type="AlphaFoldDB" id="A0A0A1T0T8"/>
<evidence type="ECO:0000256" key="2">
    <source>
        <dbReference type="SAM" id="MobiDB-lite"/>
    </source>
</evidence>
<dbReference type="EMBL" id="CDHN01000003">
    <property type="protein sequence ID" value="CEJ90726.1"/>
    <property type="molecule type" value="Genomic_DNA"/>
</dbReference>
<dbReference type="PANTHER" id="PTHR43591">
    <property type="entry name" value="METHYLTRANSFERASE"/>
    <property type="match status" value="1"/>
</dbReference>
<comment type="similarity">
    <text evidence="1">Belongs to the methyltransferase superfamily. LaeA methyltransferase family.</text>
</comment>
<dbReference type="STRING" id="1531966.A0A0A1T0T8"/>
<organism evidence="4 5">
    <name type="scientific">[Torrubiella] hemipterigena</name>
    <dbReference type="NCBI Taxonomy" id="1531966"/>
    <lineage>
        <taxon>Eukaryota</taxon>
        <taxon>Fungi</taxon>
        <taxon>Dikarya</taxon>
        <taxon>Ascomycota</taxon>
        <taxon>Pezizomycotina</taxon>
        <taxon>Sordariomycetes</taxon>
        <taxon>Hypocreomycetidae</taxon>
        <taxon>Hypocreales</taxon>
        <taxon>Clavicipitaceae</taxon>
        <taxon>Clavicipitaceae incertae sedis</taxon>
        <taxon>'Torrubiella' clade</taxon>
    </lineage>
</organism>
<dbReference type="Pfam" id="PF08241">
    <property type="entry name" value="Methyltransf_11"/>
    <property type="match status" value="1"/>
</dbReference>
<dbReference type="HOGENOM" id="CLU_005788_0_0_1"/>
<dbReference type="SUPFAM" id="SSF53335">
    <property type="entry name" value="S-adenosyl-L-methionine-dependent methyltransferases"/>
    <property type="match status" value="1"/>
</dbReference>
<evidence type="ECO:0000313" key="5">
    <source>
        <dbReference type="Proteomes" id="UP000039046"/>
    </source>
</evidence>
<dbReference type="OrthoDB" id="10256176at2759"/>
<dbReference type="PANTHER" id="PTHR43591:SF92">
    <property type="entry name" value="METHYLTRANSFERASE TYPE 11 DOMAIN-CONTAINING PROTEIN"/>
    <property type="match status" value="1"/>
</dbReference>
<evidence type="ECO:0000256" key="1">
    <source>
        <dbReference type="ARBA" id="ARBA00038158"/>
    </source>
</evidence>
<feature type="region of interest" description="Disordered" evidence="2">
    <location>
        <begin position="427"/>
        <end position="449"/>
    </location>
</feature>
<keyword evidence="5" id="KW-1185">Reference proteome</keyword>
<feature type="compositionally biased region" description="Basic and acidic residues" evidence="2">
    <location>
        <begin position="124"/>
        <end position="133"/>
    </location>
</feature>
<dbReference type="CDD" id="cd02440">
    <property type="entry name" value="AdoMet_MTases"/>
    <property type="match status" value="1"/>
</dbReference>
<feature type="region of interest" description="Disordered" evidence="2">
    <location>
        <begin position="80"/>
        <end position="105"/>
    </location>
</feature>
<dbReference type="InterPro" id="IPR013216">
    <property type="entry name" value="Methyltransf_11"/>
</dbReference>
<dbReference type="Gene3D" id="3.40.50.150">
    <property type="entry name" value="Vaccinia Virus protein VP39"/>
    <property type="match status" value="1"/>
</dbReference>
<accession>A0A0A1T0T8</accession>
<feature type="compositionally biased region" description="Low complexity" evidence="2">
    <location>
        <begin position="80"/>
        <end position="101"/>
    </location>
</feature>
<feature type="compositionally biased region" description="Polar residues" evidence="2">
    <location>
        <begin position="1"/>
        <end position="17"/>
    </location>
</feature>
<reference evidence="4 5" key="1">
    <citation type="journal article" date="2015" name="Genome Announc.">
        <title>Draft Genome Sequence and Gene Annotation of the Entomopathogenic Fungus Verticillium hemipterigenum.</title>
        <authorList>
            <person name="Horn F."/>
            <person name="Habel A."/>
            <person name="Scharf D.H."/>
            <person name="Dworschak J."/>
            <person name="Brakhage A.A."/>
            <person name="Guthke R."/>
            <person name="Hertweck C."/>
            <person name="Linde J."/>
        </authorList>
    </citation>
    <scope>NUCLEOTIDE SEQUENCE [LARGE SCALE GENOMIC DNA]</scope>
</reference>
<gene>
    <name evidence="4" type="ORF">VHEMI06487</name>
</gene>
<dbReference type="GO" id="GO:0008757">
    <property type="term" value="F:S-adenosylmethionine-dependent methyltransferase activity"/>
    <property type="evidence" value="ECO:0007669"/>
    <property type="project" value="InterPro"/>
</dbReference>
<feature type="domain" description="Methyltransferase type 11" evidence="3">
    <location>
        <begin position="725"/>
        <end position="793"/>
    </location>
</feature>
<name>A0A0A1T0T8_9HYPO</name>
<sequence length="969" mass="107144">MAQTQRLPPSSFTSSEPSLGRRRRQLNPILEEESDDPHGQQIVRGVTTSRGNSSQLKIEAWLSPLSDHFPTPRGINFLSAPILPSSPSGSSAGDSSPTTSSNQWNRMSVATDNTEFEDLYDVSDHEDDRRDSLKQVPSSKASHTLARDNVTKVSMKLIIPNGMNATAEGWAGFDGIKKLASPVPLTPSAQLPMSPAQLEFMGKQQSQDVPTAPPSLDGSLTSEQLATISAPPTPVVGNEDNTTEEAWAGVQLQPDALATLHALSYGEDETQDQSQQVLEIDAHEVAPVQEMQQVSVPRLVNSMPPQAPRLSIPVRQSMAELAKLDIPSPGGFFSTLTPRTRTTWHPSTLSPEPMVPPTSTTAEHFYRLPWQRDESIPPVPALPHRPDSAESFYRTATVASDPIEHVIEYIPDDMSDDMPTARPVIKEEQTASAPVASDAPLSPSKEDAPTEIVVDYDPNYARKQQQVALSHLDRTELWLVAQRSYLNGITTKDDVSILKVFENKPEDEVATPEPSTEDASETDKAKKVVRFSTVVQEEPKRLPSTLFRQESAYYRAFQDYIVRTERIDVFVHQLPRYEAVQAQRVGLRETHLNQLLGKYQLSVVPQSIKKRLSANVVRGDQVLTDDPEKLRREKEVDAMNQMIIPAWHVAALKFLNGGRLFTAPIVQRLSGPSRLLQGPNGLVRDKRRILDLGGQTTCDWAWHCAMQFPNTKVYTVTTKAIRQLSNSNIHGPPNHRQVAVRRLTRLPFADNQFDLIHARELHSILKYVGENGEDEWETCLQECMRVLKPGGYLEFSIMDSDIMNAGPVGLAKSVEFGFSLKTLGYDPSPSKRWISRLNRSGFENIRRAWVCLPLGAKPKGMAHMAAQTSGQVCEGDAMIGGTDNIANVCSIVGAWSWERWLLRCEMEKVAGELRLVDTVTAGESIRTAAKALEGVHAVVEEGRNCRAAYRILNGYARKPRSTAASAGAV</sequence>
<evidence type="ECO:0000313" key="4">
    <source>
        <dbReference type="EMBL" id="CEJ90726.1"/>
    </source>
</evidence>